<dbReference type="InterPro" id="IPR031325">
    <property type="entry name" value="RHS_repeat"/>
</dbReference>
<dbReference type="InterPro" id="IPR016047">
    <property type="entry name" value="M23ase_b-sheet_dom"/>
</dbReference>
<accession>A0A2M7S4R8</accession>
<dbReference type="InterPro" id="IPR003344">
    <property type="entry name" value="Big_1_dom"/>
</dbReference>
<dbReference type="SUPFAM" id="SSF49373">
    <property type="entry name" value="Invasin/intimin cell-adhesion fragments"/>
    <property type="match status" value="1"/>
</dbReference>
<dbReference type="Gene3D" id="2.180.10.10">
    <property type="entry name" value="RHS repeat-associated core"/>
    <property type="match status" value="4"/>
</dbReference>
<dbReference type="SUPFAM" id="SSF51261">
    <property type="entry name" value="Duplicated hybrid motif"/>
    <property type="match status" value="1"/>
</dbReference>
<dbReference type="PANTHER" id="PTHR32305:SF15">
    <property type="entry name" value="PROTEIN RHSA-RELATED"/>
    <property type="match status" value="1"/>
</dbReference>
<dbReference type="Proteomes" id="UP000229307">
    <property type="component" value="Unassembled WGS sequence"/>
</dbReference>
<comment type="caution">
    <text evidence="4">The sequence shown here is derived from an EMBL/GenBank/DDBJ whole genome shotgun (WGS) entry which is preliminary data.</text>
</comment>
<sequence length="1511" mass="168978">MAIDSTGNIIIASTAEWESGECFFILKYDSGGNYLWERRYYCNEAEVSGIATDDTGNIIVNGSCDNEGRDNCLTIKYDEIGNILWFKLYDSGEGWGEEGFGVATDKLGDVITTSHHSGYSVENDKHRTIKYDSYGNEKWIRIYSYNGGYPASYITGGVATDYNNNIIVIGGYQIIKYDPDGIIQWVQHTEGYSLVTKDVAEDIVGNIVVGNFSSSGYRDFFILKYAPDGNLLSTRRYDGGMNESLLGVAVDNEANIIATGYYEKYPDIASHFLTIKYHSQNYHINAMASKPTIKVGNTSQIVAIVTDYSDVPVSGVTVRFEVVAGGGSVSPVSTETDIWGRAYAILTTGATAGINTVQVLTNGGYATVDVLGLKTTQGRENLSGNNPVEGKPHDPISSYSGNIISTVQDLHIPGRIPIQFSRTYNSLSDYSGTLGPKWTYSYNIYLKNDANSDVLYYCGDGSIYRYVKNPDGSYKLPAGIFFTLTKNADSSYTQRGNDGTQYYYTVQGRLSRIADRNNNQVLFGYNANDLLTSITDSAGRLITLDYSDGKLYSLTDFAGRVTYYQYDDKGDLSYVFGSEYTAQYSYDKQHNLTVKNDPRSPKGYTNNSFVYDSFGRVVEGKDALERSQIKISYGTNPIRTTLTDANDKQTIHSYSNEGFLTDVTDAYNNNEPYVWDAFYLAKTRTTDANAHPTDYTYDPKGNCLSIKDAYNNLTSFEYEATFSNVIKIFDALERQIVNNEYDGNGNLLRTTDLLGNATSYTYDGYGQRLSMTDPRGKTTTFSYDQYGNLASVTDPLGNATQYAYDTLGRCTSKTDAYGKVTGYTWDDADRLTATSYPDGTSVSYTYDQNGNRTSITDANGYTTYYSYDSNDQLVSVTDPSGHTTSYEYDPNGNRTAMVDANGHRTEYTYDSLNRLTQTKDAENKTVNYTYDAVGNRASMTDGNGHITSYTYDEVNRLLSDGIVSYTYDKFGNRKTMTDAQGVTSYDYDDLNRLVKITYPQIVNGQPAVIEYGYDAAGNRTSMITPKGTTNYVYDDAGRLVSITQPSFGTVSYEYDKLGNRTKMTYPNGVYTTYEYNQNNYRLLSIKHYNKFSVLFDHYDYTYDNAGNRTSMTTNMGITSYTYDNLYQLTGVSTPKRGAQEYTYDPVGNRTYYKDKDAEIDDYSYNDANELGTANAVSYTYDNNGNLSTKGNFTYSWDFRNQLTEVKQSGTTIARFAYDGDGRRIRSTYDVRLTTINYLWDGMSEILETDNSGNITNEYLNGAGEILGKIRYLPSGIKQTFYFLHDGLGSTTYLLDNYGNIVNAYYYEPFGKCWNVTHDPGHNTRFTGKEYEEDFGLYFFFARWYDPEVGRFTTRDPVKEEIIEPLTINKYIYALNNPINQVDIYGLKPNYIEPVKGTITSKFGLRALKGITKFHEGIDVAANKGTPVKAAADGIVIESGLNDGYGNCVIIDHGNGYSTLYGHFDKILVEKGQKINSGDIIGKVGKTGVATGPHLHYEERYKDVPQSPTAYK</sequence>
<dbReference type="InterPro" id="IPR013783">
    <property type="entry name" value="Ig-like_fold"/>
</dbReference>
<evidence type="ECO:0000313" key="5">
    <source>
        <dbReference type="Proteomes" id="UP000229307"/>
    </source>
</evidence>
<dbReference type="NCBIfam" id="TIGR01643">
    <property type="entry name" value="YD_repeat_2x"/>
    <property type="match status" value="7"/>
</dbReference>
<dbReference type="Pfam" id="PF20148">
    <property type="entry name" value="DUF6531"/>
    <property type="match status" value="1"/>
</dbReference>
<reference evidence="5" key="1">
    <citation type="submission" date="2017-09" db="EMBL/GenBank/DDBJ databases">
        <title>Depth-based differentiation of microbial function through sediment-hosted aquifers and enrichment of novel symbionts in the deep terrestrial subsurface.</title>
        <authorList>
            <person name="Probst A.J."/>
            <person name="Ladd B."/>
            <person name="Jarett J.K."/>
            <person name="Geller-Mcgrath D.E."/>
            <person name="Sieber C.M.K."/>
            <person name="Emerson J.B."/>
            <person name="Anantharaman K."/>
            <person name="Thomas B.C."/>
            <person name="Malmstrom R."/>
            <person name="Stieglmeier M."/>
            <person name="Klingl A."/>
            <person name="Woyke T."/>
            <person name="Ryan C.M."/>
            <person name="Banfield J.F."/>
        </authorList>
    </citation>
    <scope>NUCLEOTIDE SEQUENCE [LARGE SCALE GENOMIC DNA]</scope>
</reference>
<protein>
    <recommendedName>
        <fullName evidence="3">Big-1 domain-containing protein</fullName>
    </recommendedName>
</protein>
<dbReference type="EMBL" id="PFMR01000334">
    <property type="protein sequence ID" value="PIZ14565.1"/>
    <property type="molecule type" value="Genomic_DNA"/>
</dbReference>
<dbReference type="InterPro" id="IPR022385">
    <property type="entry name" value="Rhs_assc_core"/>
</dbReference>
<dbReference type="SUPFAM" id="SSF50998">
    <property type="entry name" value="Quinoprotein alcohol dehydrogenase-like"/>
    <property type="match status" value="1"/>
</dbReference>
<dbReference type="Gene3D" id="2.70.70.10">
    <property type="entry name" value="Glucose Permease (Domain IIA)"/>
    <property type="match status" value="1"/>
</dbReference>
<evidence type="ECO:0000259" key="3">
    <source>
        <dbReference type="PROSITE" id="PS51127"/>
    </source>
</evidence>
<name>A0A2M7S4R8_9BACT</name>
<dbReference type="PANTHER" id="PTHR32305">
    <property type="match status" value="1"/>
</dbReference>
<dbReference type="Pfam" id="PF05593">
    <property type="entry name" value="RHS_repeat"/>
    <property type="match status" value="8"/>
</dbReference>
<feature type="domain" description="Big-1" evidence="3">
    <location>
        <begin position="283"/>
        <end position="376"/>
    </location>
</feature>
<evidence type="ECO:0000256" key="2">
    <source>
        <dbReference type="ARBA" id="ARBA00022737"/>
    </source>
</evidence>
<dbReference type="NCBIfam" id="TIGR03696">
    <property type="entry name" value="Rhs_assc_core"/>
    <property type="match status" value="1"/>
</dbReference>
<organism evidence="4 5">
    <name type="scientific">Candidatus Desantisbacteria bacterium CG_4_10_14_0_8_um_filter_48_22</name>
    <dbReference type="NCBI Taxonomy" id="1974543"/>
    <lineage>
        <taxon>Bacteria</taxon>
        <taxon>Candidatus Desantisiibacteriota</taxon>
    </lineage>
</organism>
<dbReference type="PROSITE" id="PS51127">
    <property type="entry name" value="BIG1"/>
    <property type="match status" value="1"/>
</dbReference>
<comment type="similarity">
    <text evidence="1">Belongs to the intimin/invasin family.</text>
</comment>
<dbReference type="CDD" id="cd12797">
    <property type="entry name" value="M23_peptidase"/>
    <property type="match status" value="1"/>
</dbReference>
<dbReference type="Gene3D" id="2.60.40.10">
    <property type="entry name" value="Immunoglobulins"/>
    <property type="match status" value="1"/>
</dbReference>
<dbReference type="InterPro" id="IPR011047">
    <property type="entry name" value="Quinoprotein_ADH-like_sf"/>
</dbReference>
<dbReference type="InterPro" id="IPR050708">
    <property type="entry name" value="T6SS_VgrG/RHS"/>
</dbReference>
<keyword evidence="2" id="KW-0677">Repeat</keyword>
<evidence type="ECO:0000313" key="4">
    <source>
        <dbReference type="EMBL" id="PIZ14565.1"/>
    </source>
</evidence>
<dbReference type="InterPro" id="IPR011055">
    <property type="entry name" value="Dup_hybrid_motif"/>
</dbReference>
<evidence type="ECO:0000256" key="1">
    <source>
        <dbReference type="ARBA" id="ARBA00010116"/>
    </source>
</evidence>
<dbReference type="InterPro" id="IPR056823">
    <property type="entry name" value="TEN-like_YD-shell"/>
</dbReference>
<gene>
    <name evidence="4" type="ORF">COY52_12085</name>
</gene>
<dbReference type="Pfam" id="PF01551">
    <property type="entry name" value="Peptidase_M23"/>
    <property type="match status" value="1"/>
</dbReference>
<dbReference type="Pfam" id="PF25023">
    <property type="entry name" value="TEN_YD-shell"/>
    <property type="match status" value="1"/>
</dbReference>
<dbReference type="InterPro" id="IPR006530">
    <property type="entry name" value="YD"/>
</dbReference>
<dbReference type="InterPro" id="IPR008964">
    <property type="entry name" value="Invasin/intimin_cell_adhesion"/>
</dbReference>
<proteinExistence type="inferred from homology"/>
<dbReference type="InterPro" id="IPR045351">
    <property type="entry name" value="DUF6531"/>
</dbReference>